<accession>A0A2A9P6T7</accession>
<dbReference type="AlphaFoldDB" id="A0A2A9P6T7"/>
<name>A0A2A9P6T7_OPHUN</name>
<reference evidence="1 2" key="1">
    <citation type="journal article" date="2015" name="BMC Genomics">
        <title>Gene expression during zombie ant biting behavior reflects the complexity underlying fungal parasitic behavioral manipulation.</title>
        <authorList>
            <person name="de Bekker C."/>
            <person name="Ohm R.A."/>
            <person name="Loreto R.G."/>
            <person name="Sebastian A."/>
            <person name="Albert I."/>
            <person name="Merrow M."/>
            <person name="Brachmann A."/>
            <person name="Hughes D.P."/>
        </authorList>
    </citation>
    <scope>NUCLEOTIDE SEQUENCE [LARGE SCALE GENOMIC DNA]</scope>
    <source>
        <strain evidence="1 2">SC16a</strain>
    </source>
</reference>
<evidence type="ECO:0000313" key="1">
    <source>
        <dbReference type="EMBL" id="PFH56701.1"/>
    </source>
</evidence>
<protein>
    <submittedName>
        <fullName evidence="1">Uncharacterized protein</fullName>
    </submittedName>
</protein>
<organism evidence="1 2">
    <name type="scientific">Ophiocordyceps unilateralis</name>
    <name type="common">Zombie-ant fungus</name>
    <name type="synonym">Torrubia unilateralis</name>
    <dbReference type="NCBI Taxonomy" id="268505"/>
    <lineage>
        <taxon>Eukaryota</taxon>
        <taxon>Fungi</taxon>
        <taxon>Dikarya</taxon>
        <taxon>Ascomycota</taxon>
        <taxon>Pezizomycotina</taxon>
        <taxon>Sordariomycetes</taxon>
        <taxon>Hypocreomycetidae</taxon>
        <taxon>Hypocreales</taxon>
        <taxon>Ophiocordycipitaceae</taxon>
        <taxon>Ophiocordyceps</taxon>
    </lineage>
</organism>
<keyword evidence="2" id="KW-1185">Reference proteome</keyword>
<dbReference type="Proteomes" id="UP000037136">
    <property type="component" value="Unassembled WGS sequence"/>
</dbReference>
<evidence type="ECO:0000313" key="2">
    <source>
        <dbReference type="Proteomes" id="UP000037136"/>
    </source>
</evidence>
<proteinExistence type="predicted"/>
<sequence>MRHPLWDGPGRDSPNSDLLTRTTAYLGARLITPPGTITRIGSGTESDSTIDLAWKLAEAGGADWQPDAKVTFLEGALSARTLQAIAPVDLPTDNFTESPTNTKVALRCRSAPDVIALQEVSRDTRTGLPAHSSRFPYRLVFYSGRAAIYVHLRHEVGSWTQDGGEDWCAVTFEPSPSFRPGFDHRLVWGACRAAPGSPPGLKGTSRCREAGVEGLVSANAFQGVLDCGLPTGRSPVDFGPGLVRSYSIVEIEVYGRGGCLCLQRADGGGFVRLFLGD</sequence>
<dbReference type="EMBL" id="LAZP02000526">
    <property type="protein sequence ID" value="PFH56701.1"/>
    <property type="molecule type" value="Genomic_DNA"/>
</dbReference>
<dbReference type="OrthoDB" id="5429923at2759"/>
<gene>
    <name evidence="1" type="ORF">XA68_16125</name>
</gene>
<reference evidence="1 2" key="2">
    <citation type="journal article" date="2017" name="Sci. Rep.">
        <title>Ant-infecting Ophiocordyceps genomes reveal a high diversity of potential behavioral manipulation genes and a possible major role for enterotoxins.</title>
        <authorList>
            <person name="de Bekker C."/>
            <person name="Ohm R.A."/>
            <person name="Evans H.C."/>
            <person name="Brachmann A."/>
            <person name="Hughes D.P."/>
        </authorList>
    </citation>
    <scope>NUCLEOTIDE SEQUENCE [LARGE SCALE GENOMIC DNA]</scope>
    <source>
        <strain evidence="1 2">SC16a</strain>
    </source>
</reference>
<comment type="caution">
    <text evidence="1">The sequence shown here is derived from an EMBL/GenBank/DDBJ whole genome shotgun (WGS) entry which is preliminary data.</text>
</comment>